<accession>A0ABS0VU79</accession>
<reference evidence="1 2" key="1">
    <citation type="submission" date="2020-12" db="EMBL/GenBank/DDBJ databases">
        <title>Genome public.</title>
        <authorList>
            <person name="Sun Q."/>
        </authorList>
    </citation>
    <scope>NUCLEOTIDE SEQUENCE [LARGE SCALE GENOMIC DNA]</scope>
    <source>
        <strain evidence="1 2">CCM 8864</strain>
    </source>
</reference>
<organism evidence="1 2">
    <name type="scientific">Corynebacterium marambiense</name>
    <dbReference type="NCBI Taxonomy" id="2765364"/>
    <lineage>
        <taxon>Bacteria</taxon>
        <taxon>Bacillati</taxon>
        <taxon>Actinomycetota</taxon>
        <taxon>Actinomycetes</taxon>
        <taxon>Mycobacteriales</taxon>
        <taxon>Corynebacteriaceae</taxon>
        <taxon>Corynebacterium</taxon>
    </lineage>
</organism>
<evidence type="ECO:0000313" key="2">
    <source>
        <dbReference type="Proteomes" id="UP000625574"/>
    </source>
</evidence>
<name>A0ABS0VU79_9CORY</name>
<proteinExistence type="predicted"/>
<gene>
    <name evidence="1" type="ORF">JDV76_04945</name>
</gene>
<evidence type="ECO:0000313" key="1">
    <source>
        <dbReference type="EMBL" id="MBI9000317.1"/>
    </source>
</evidence>
<comment type="caution">
    <text evidence="1">The sequence shown here is derived from an EMBL/GenBank/DDBJ whole genome shotgun (WGS) entry which is preliminary data.</text>
</comment>
<dbReference type="Proteomes" id="UP000625574">
    <property type="component" value="Unassembled WGS sequence"/>
</dbReference>
<dbReference type="EMBL" id="JAEIOT010000005">
    <property type="protein sequence ID" value="MBI9000317.1"/>
    <property type="molecule type" value="Genomic_DNA"/>
</dbReference>
<dbReference type="RefSeq" id="WP_198735753.1">
    <property type="nucleotide sequence ID" value="NZ_JAEIOT010000005.1"/>
</dbReference>
<protein>
    <submittedName>
        <fullName evidence="1">Uncharacterized protein</fullName>
    </submittedName>
</protein>
<keyword evidence="2" id="KW-1185">Reference proteome</keyword>
<sequence length="157" mass="17000">MTIGLFCTRTELDHVKTLLREAGAWRLRAERFIPFDADRLHIGYIGSDSDDAIWKETRERHLADDRELGRIEREFFVLVPGDTPVNLQGVGGDSGSAAAANRYEETSALVFACLQRSVSVSGDDGGPGDTVPSCDLLISAATPCPAAEPSGSRLSEY</sequence>